<gene>
    <name evidence="1" type="ORF">MILVUS5_LOCUS38281</name>
</gene>
<evidence type="ECO:0000313" key="1">
    <source>
        <dbReference type="EMBL" id="CAJ2675198.1"/>
    </source>
</evidence>
<keyword evidence="2" id="KW-1185">Reference proteome</keyword>
<evidence type="ECO:0000313" key="2">
    <source>
        <dbReference type="Proteomes" id="UP001177021"/>
    </source>
</evidence>
<comment type="caution">
    <text evidence="1">The sequence shown here is derived from an EMBL/GenBank/DDBJ whole genome shotgun (WGS) entry which is preliminary data.</text>
</comment>
<proteinExistence type="predicted"/>
<name>A0ACB0M3N4_TRIPR</name>
<accession>A0ACB0M3N4</accession>
<organism evidence="1 2">
    <name type="scientific">Trifolium pratense</name>
    <name type="common">Red clover</name>
    <dbReference type="NCBI Taxonomy" id="57577"/>
    <lineage>
        <taxon>Eukaryota</taxon>
        <taxon>Viridiplantae</taxon>
        <taxon>Streptophyta</taxon>
        <taxon>Embryophyta</taxon>
        <taxon>Tracheophyta</taxon>
        <taxon>Spermatophyta</taxon>
        <taxon>Magnoliopsida</taxon>
        <taxon>eudicotyledons</taxon>
        <taxon>Gunneridae</taxon>
        <taxon>Pentapetalae</taxon>
        <taxon>rosids</taxon>
        <taxon>fabids</taxon>
        <taxon>Fabales</taxon>
        <taxon>Fabaceae</taxon>
        <taxon>Papilionoideae</taxon>
        <taxon>50 kb inversion clade</taxon>
        <taxon>NPAAA clade</taxon>
        <taxon>Hologalegina</taxon>
        <taxon>IRL clade</taxon>
        <taxon>Trifolieae</taxon>
        <taxon>Trifolium</taxon>
    </lineage>
</organism>
<protein>
    <submittedName>
        <fullName evidence="1">Uncharacterized protein</fullName>
    </submittedName>
</protein>
<dbReference type="Proteomes" id="UP001177021">
    <property type="component" value="Unassembled WGS sequence"/>
</dbReference>
<dbReference type="EMBL" id="CASHSV030000716">
    <property type="protein sequence ID" value="CAJ2675198.1"/>
    <property type="molecule type" value="Genomic_DNA"/>
</dbReference>
<sequence>MRSFFPYMQIGWLSCCSSLWNQHQGGRCEKKRRRRNLIEKERKFMKRRTNLVEKLRVRMNKSVLEEEDQDCCYPQYSERKVSKAERIKAI</sequence>
<reference evidence="1" key="1">
    <citation type="submission" date="2023-10" db="EMBL/GenBank/DDBJ databases">
        <authorList>
            <person name="Rodriguez Cubillos JULIANA M."/>
            <person name="De Vega J."/>
        </authorList>
    </citation>
    <scope>NUCLEOTIDE SEQUENCE</scope>
</reference>